<evidence type="ECO:0000259" key="9">
    <source>
        <dbReference type="SMART" id="SM00934"/>
    </source>
</evidence>
<evidence type="ECO:0000313" key="10">
    <source>
        <dbReference type="EMBL" id="MFC4712510.1"/>
    </source>
</evidence>
<comment type="similarity">
    <text evidence="7">Belongs to the OMP decarboxylase family. Type 1 subfamily.</text>
</comment>
<comment type="function">
    <text evidence="1 7">Catalyzes the decarboxylation of orotidine 5'-monophosphate (OMP) to uridine 5'-monophosphate (UMP).</text>
</comment>
<comment type="pathway">
    <text evidence="2 7 8">Pyrimidine metabolism; UMP biosynthesis via de novo pathway; UMP from orotate: step 2/2.</text>
</comment>
<keyword evidence="5 7" id="KW-0456">Lyase</keyword>
<feature type="binding site" evidence="7">
    <location>
        <position position="206"/>
    </location>
    <ligand>
        <name>substrate</name>
    </ligand>
</feature>
<dbReference type="InterPro" id="IPR013785">
    <property type="entry name" value="Aldolase_TIM"/>
</dbReference>
<dbReference type="SUPFAM" id="SSF51366">
    <property type="entry name" value="Ribulose-phoshate binding barrel"/>
    <property type="match status" value="1"/>
</dbReference>
<dbReference type="Gene3D" id="3.20.20.70">
    <property type="entry name" value="Aldolase class I"/>
    <property type="match status" value="1"/>
</dbReference>
<dbReference type="HAMAP" id="MF_01200_B">
    <property type="entry name" value="OMPdecase_type1_B"/>
    <property type="match status" value="1"/>
</dbReference>
<protein>
    <recommendedName>
        <fullName evidence="7">Orotidine 5'-phosphate decarboxylase</fullName>
        <ecNumber evidence="7">4.1.1.23</ecNumber>
    </recommendedName>
    <alternativeName>
        <fullName evidence="7">OMP decarboxylase</fullName>
        <shortName evidence="7">OMPDCase</shortName>
        <shortName evidence="7">OMPdecase</shortName>
    </alternativeName>
</protein>
<evidence type="ECO:0000256" key="1">
    <source>
        <dbReference type="ARBA" id="ARBA00002356"/>
    </source>
</evidence>
<reference evidence="11" key="1">
    <citation type="journal article" date="2019" name="Int. J. Syst. Evol. Microbiol.">
        <title>The Global Catalogue of Microorganisms (GCM) 10K type strain sequencing project: providing services to taxonomists for standard genome sequencing and annotation.</title>
        <authorList>
            <consortium name="The Broad Institute Genomics Platform"/>
            <consortium name="The Broad Institute Genome Sequencing Center for Infectious Disease"/>
            <person name="Wu L."/>
            <person name="Ma J."/>
        </authorList>
    </citation>
    <scope>NUCLEOTIDE SEQUENCE [LARGE SCALE GENOMIC DNA]</scope>
    <source>
        <strain evidence="11">CGMCC 1.12151</strain>
    </source>
</reference>
<evidence type="ECO:0000256" key="4">
    <source>
        <dbReference type="ARBA" id="ARBA00022975"/>
    </source>
</evidence>
<keyword evidence="11" id="KW-1185">Reference proteome</keyword>
<dbReference type="EMBL" id="JBHSGL010000005">
    <property type="protein sequence ID" value="MFC4712510.1"/>
    <property type="molecule type" value="Genomic_DNA"/>
</dbReference>
<dbReference type="SMART" id="SM00934">
    <property type="entry name" value="OMPdecase"/>
    <property type="match status" value="1"/>
</dbReference>
<comment type="catalytic activity">
    <reaction evidence="6 7 8">
        <text>orotidine 5'-phosphate + H(+) = UMP + CO2</text>
        <dbReference type="Rhea" id="RHEA:11596"/>
        <dbReference type="ChEBI" id="CHEBI:15378"/>
        <dbReference type="ChEBI" id="CHEBI:16526"/>
        <dbReference type="ChEBI" id="CHEBI:57538"/>
        <dbReference type="ChEBI" id="CHEBI:57865"/>
        <dbReference type="EC" id="4.1.1.23"/>
    </reaction>
</comment>
<dbReference type="PROSITE" id="PS00156">
    <property type="entry name" value="OMPDECASE"/>
    <property type="match status" value="1"/>
</dbReference>
<feature type="binding site" evidence="7">
    <location>
        <begin position="58"/>
        <end position="67"/>
    </location>
    <ligand>
        <name>substrate</name>
    </ligand>
</feature>
<dbReference type="InterPro" id="IPR018089">
    <property type="entry name" value="OMPdecase_AS"/>
</dbReference>
<feature type="binding site" evidence="7">
    <location>
        <position position="186"/>
    </location>
    <ligand>
        <name>substrate</name>
    </ligand>
</feature>
<dbReference type="Proteomes" id="UP001595932">
    <property type="component" value="Unassembled WGS sequence"/>
</dbReference>
<dbReference type="GO" id="GO:0004590">
    <property type="term" value="F:orotidine-5'-phosphate decarboxylase activity"/>
    <property type="evidence" value="ECO:0007669"/>
    <property type="project" value="UniProtKB-EC"/>
</dbReference>
<dbReference type="CDD" id="cd04725">
    <property type="entry name" value="OMP_decarboxylase_like"/>
    <property type="match status" value="1"/>
</dbReference>
<dbReference type="PANTHER" id="PTHR32119:SF2">
    <property type="entry name" value="OROTIDINE 5'-PHOSPHATE DECARBOXYLASE"/>
    <property type="match status" value="1"/>
</dbReference>
<keyword evidence="4 7" id="KW-0665">Pyrimidine biosynthesis</keyword>
<evidence type="ECO:0000256" key="7">
    <source>
        <dbReference type="HAMAP-Rule" id="MF_01200"/>
    </source>
</evidence>
<comment type="subunit">
    <text evidence="7">Homodimer.</text>
</comment>
<feature type="binding site" evidence="7">
    <location>
        <position position="207"/>
    </location>
    <ligand>
        <name>substrate</name>
    </ligand>
</feature>
<feature type="active site" description="Proton donor" evidence="7">
    <location>
        <position position="60"/>
    </location>
</feature>
<organism evidence="10 11">
    <name type="scientific">Planococcus dechangensis</name>
    <dbReference type="NCBI Taxonomy" id="1176255"/>
    <lineage>
        <taxon>Bacteria</taxon>
        <taxon>Bacillati</taxon>
        <taxon>Bacillota</taxon>
        <taxon>Bacilli</taxon>
        <taxon>Bacillales</taxon>
        <taxon>Caryophanaceae</taxon>
        <taxon>Planococcus</taxon>
    </lineage>
</organism>
<dbReference type="InterPro" id="IPR014732">
    <property type="entry name" value="OMPdecase"/>
</dbReference>
<name>A0ABV9MAD3_9BACL</name>
<evidence type="ECO:0000256" key="8">
    <source>
        <dbReference type="RuleBase" id="RU000512"/>
    </source>
</evidence>
<dbReference type="InterPro" id="IPR001754">
    <property type="entry name" value="OMPdeCOase_dom"/>
</dbReference>
<dbReference type="Pfam" id="PF00215">
    <property type="entry name" value="OMPdecase"/>
    <property type="match status" value="1"/>
</dbReference>
<evidence type="ECO:0000256" key="3">
    <source>
        <dbReference type="ARBA" id="ARBA00022793"/>
    </source>
</evidence>
<dbReference type="NCBIfam" id="NF001273">
    <property type="entry name" value="PRK00230.1"/>
    <property type="match status" value="1"/>
</dbReference>
<dbReference type="NCBIfam" id="TIGR01740">
    <property type="entry name" value="pyrF"/>
    <property type="match status" value="1"/>
</dbReference>
<evidence type="ECO:0000256" key="5">
    <source>
        <dbReference type="ARBA" id="ARBA00023239"/>
    </source>
</evidence>
<accession>A0ABV9MAD3</accession>
<sequence>MTSKPIIALDFPSKLDVEEFLSEFTEPLFLKVGMELFYQEGPDLVNTLNLYGHDIFLDLKLHDIPNTVESAMRRIAELGVDMVNVHAAGGVAMMEAAKRGLSGSGTKLIAVTQLTSTSEEQMQQEQLIPVTLQESVLHYAKLAKQAGLDGVVCSVHEAKAIGEACGEDFLRVTPGIRPASSEAHDQKRIATPRDAKAQGATHIVVGRAITRSENPQKSYEYINGEWGGRS</sequence>
<evidence type="ECO:0000256" key="2">
    <source>
        <dbReference type="ARBA" id="ARBA00004861"/>
    </source>
</evidence>
<feature type="binding site" evidence="7">
    <location>
        <position position="10"/>
    </location>
    <ligand>
        <name>substrate</name>
    </ligand>
</feature>
<keyword evidence="3 7" id="KW-0210">Decarboxylase</keyword>
<feature type="binding site" evidence="7">
    <location>
        <position position="177"/>
    </location>
    <ligand>
        <name>substrate</name>
    </ligand>
</feature>
<feature type="binding site" evidence="7">
    <location>
        <position position="31"/>
    </location>
    <ligand>
        <name>substrate</name>
    </ligand>
</feature>
<evidence type="ECO:0000256" key="6">
    <source>
        <dbReference type="ARBA" id="ARBA00049157"/>
    </source>
</evidence>
<dbReference type="InterPro" id="IPR047596">
    <property type="entry name" value="OMPdecase_bac"/>
</dbReference>
<feature type="domain" description="Orotidine 5'-phosphate decarboxylase" evidence="9">
    <location>
        <begin position="4"/>
        <end position="222"/>
    </location>
</feature>
<dbReference type="PANTHER" id="PTHR32119">
    <property type="entry name" value="OROTIDINE 5'-PHOSPHATE DECARBOXYLASE"/>
    <property type="match status" value="1"/>
</dbReference>
<feature type="binding site" evidence="7">
    <location>
        <position position="115"/>
    </location>
    <ligand>
        <name>substrate</name>
    </ligand>
</feature>
<dbReference type="EC" id="4.1.1.23" evidence="7"/>
<comment type="caution">
    <text evidence="10">The sequence shown here is derived from an EMBL/GenBank/DDBJ whole genome shotgun (WGS) entry which is preliminary data.</text>
</comment>
<gene>
    <name evidence="7 10" type="primary">pyrF</name>
    <name evidence="10" type="ORF">ACFO5U_06565</name>
</gene>
<dbReference type="RefSeq" id="WP_377277731.1">
    <property type="nucleotide sequence ID" value="NZ_JBHSGL010000005.1"/>
</dbReference>
<evidence type="ECO:0000313" key="11">
    <source>
        <dbReference type="Proteomes" id="UP001595932"/>
    </source>
</evidence>
<dbReference type="InterPro" id="IPR011060">
    <property type="entry name" value="RibuloseP-bd_barrel"/>
</dbReference>
<proteinExistence type="inferred from homology"/>